<accession>A0ABQ9IHR3</accession>
<organism evidence="1 2">
    <name type="scientific">Dryococelus australis</name>
    <dbReference type="NCBI Taxonomy" id="614101"/>
    <lineage>
        <taxon>Eukaryota</taxon>
        <taxon>Metazoa</taxon>
        <taxon>Ecdysozoa</taxon>
        <taxon>Arthropoda</taxon>
        <taxon>Hexapoda</taxon>
        <taxon>Insecta</taxon>
        <taxon>Pterygota</taxon>
        <taxon>Neoptera</taxon>
        <taxon>Polyneoptera</taxon>
        <taxon>Phasmatodea</taxon>
        <taxon>Verophasmatodea</taxon>
        <taxon>Anareolatae</taxon>
        <taxon>Phasmatidae</taxon>
        <taxon>Eurycanthinae</taxon>
        <taxon>Dryococelus</taxon>
    </lineage>
</organism>
<keyword evidence="2" id="KW-1185">Reference proteome</keyword>
<sequence length="83" mass="9337">MQSEETTIDITGGLAERSIIRHFNPPYSRHFDGIWEAAMKAAKTHSKRVVCDLALTFEEHSKLFVQVEANLNSRPLCTLSGHP</sequence>
<reference evidence="1 2" key="1">
    <citation type="submission" date="2023-02" db="EMBL/GenBank/DDBJ databases">
        <title>LHISI_Scaffold_Assembly.</title>
        <authorList>
            <person name="Stuart O.P."/>
            <person name="Cleave R."/>
            <person name="Magrath M.J.L."/>
            <person name="Mikheyev A.S."/>
        </authorList>
    </citation>
    <scope>NUCLEOTIDE SEQUENCE [LARGE SCALE GENOMIC DNA]</scope>
    <source>
        <strain evidence="1">Daus_M_001</strain>
        <tissue evidence="1">Leg muscle</tissue>
    </source>
</reference>
<proteinExistence type="predicted"/>
<name>A0ABQ9IHR3_9NEOP</name>
<dbReference type="InterPro" id="IPR036397">
    <property type="entry name" value="RNaseH_sf"/>
</dbReference>
<evidence type="ECO:0000313" key="2">
    <source>
        <dbReference type="Proteomes" id="UP001159363"/>
    </source>
</evidence>
<comment type="caution">
    <text evidence="1">The sequence shown here is derived from an EMBL/GenBank/DDBJ whole genome shotgun (WGS) entry which is preliminary data.</text>
</comment>
<dbReference type="Gene3D" id="3.30.420.10">
    <property type="entry name" value="Ribonuclease H-like superfamily/Ribonuclease H"/>
    <property type="match status" value="1"/>
</dbReference>
<protein>
    <submittedName>
        <fullName evidence="1">Uncharacterized protein</fullName>
    </submittedName>
</protein>
<gene>
    <name evidence="1" type="ORF">PR048_001578</name>
</gene>
<dbReference type="EMBL" id="JARBHB010000001">
    <property type="protein sequence ID" value="KAJ8896235.1"/>
    <property type="molecule type" value="Genomic_DNA"/>
</dbReference>
<dbReference type="Proteomes" id="UP001159363">
    <property type="component" value="Chromosome 1"/>
</dbReference>
<evidence type="ECO:0000313" key="1">
    <source>
        <dbReference type="EMBL" id="KAJ8896235.1"/>
    </source>
</evidence>